<dbReference type="AlphaFoldDB" id="A0A1G6I2N3"/>
<protein>
    <submittedName>
        <fullName evidence="3">Putative Flp pilus-assembly TadE/G-like</fullName>
    </submittedName>
</protein>
<gene>
    <name evidence="3" type="ORF">SAMN04487864_101409</name>
</gene>
<organism evidence="3 4">
    <name type="scientific">Succiniclasticum ruminis</name>
    <dbReference type="NCBI Taxonomy" id="40841"/>
    <lineage>
        <taxon>Bacteria</taxon>
        <taxon>Bacillati</taxon>
        <taxon>Bacillota</taxon>
        <taxon>Negativicutes</taxon>
        <taxon>Acidaminococcales</taxon>
        <taxon>Acidaminococcaceae</taxon>
        <taxon>Succiniclasticum</taxon>
    </lineage>
</organism>
<evidence type="ECO:0000313" key="3">
    <source>
        <dbReference type="EMBL" id="SDC00787.1"/>
    </source>
</evidence>
<evidence type="ECO:0000259" key="2">
    <source>
        <dbReference type="Pfam" id="PF13400"/>
    </source>
</evidence>
<keyword evidence="1" id="KW-0812">Transmembrane</keyword>
<proteinExistence type="predicted"/>
<keyword evidence="1" id="KW-0472">Membrane</keyword>
<dbReference type="Pfam" id="PF13400">
    <property type="entry name" value="Tad"/>
    <property type="match status" value="1"/>
</dbReference>
<feature type="domain" description="Putative Flp pilus-assembly TadG-like N-terminal" evidence="2">
    <location>
        <begin position="28"/>
        <end position="75"/>
    </location>
</feature>
<accession>A0A1G6I2N3</accession>
<name>A0A1G6I2N3_9FIRM</name>
<keyword evidence="1" id="KW-1133">Transmembrane helix</keyword>
<dbReference type="Proteomes" id="UP000198943">
    <property type="component" value="Unassembled WGS sequence"/>
</dbReference>
<feature type="transmembrane region" description="Helical" evidence="1">
    <location>
        <begin position="28"/>
        <end position="49"/>
    </location>
</feature>
<evidence type="ECO:0000313" key="4">
    <source>
        <dbReference type="Proteomes" id="UP000198943"/>
    </source>
</evidence>
<keyword evidence="4" id="KW-1185">Reference proteome</keyword>
<evidence type="ECO:0000256" key="1">
    <source>
        <dbReference type="SAM" id="Phobius"/>
    </source>
</evidence>
<reference evidence="4" key="1">
    <citation type="submission" date="2016-10" db="EMBL/GenBank/DDBJ databases">
        <authorList>
            <person name="Varghese N."/>
            <person name="Submissions S."/>
        </authorList>
    </citation>
    <scope>NUCLEOTIDE SEQUENCE [LARGE SCALE GENOMIC DNA]</scope>
    <source>
        <strain evidence="4">DSM 11005</strain>
    </source>
</reference>
<dbReference type="EMBL" id="FMYW01000001">
    <property type="protein sequence ID" value="SDC00787.1"/>
    <property type="molecule type" value="Genomic_DNA"/>
</dbReference>
<dbReference type="RefSeq" id="WP_176760358.1">
    <property type="nucleotide sequence ID" value="NZ_FMYW01000001.1"/>
</dbReference>
<dbReference type="InterPro" id="IPR028087">
    <property type="entry name" value="Tad_N"/>
</dbReference>
<sequence>MFLYKKILEVIQTVKNPKNLQVLHEERGAIVMLTALLLPVLLGFTGFAYDIGNLYMHKSRLQNVADAAALAGGRAFLESQKKPTGTKDAIDETAGDGRAEEAYTIGGSKSRSGKHPDADTAADSYIYKNIVNLGTEVHSDKYSHFALNSTSNPTGASPKIFYRVGLYEDVPLYFLPVILDKKAQRVRAGAVVLVEKGSSGDGGGVVTTTTNPSIFDNLFTVSERFDANRSNSNHNTLTASFQGNIVYTYGNGQGTNANDDHFYQTRYEDSGSTDHLYETKDLENLNNTNRVNDPTINTFYNIEAYVDTFMSKLNNPHIDHIGPNLNDWKSITSDLINDTDSNLYKSEVFVPNWAGGGYRVWLGTNKQTPYINENGKFYAFDSTNDDYVYAPYNGNRYKVFFKNEGGWNPFITVNGSDIKLQGSDISNLTISEADKDKIRNINGENFDPQDNSRKYRKKIVSNIFHFDYVNGGHTIELTKKINKILPTDTDDTPIYVYVTGDTTPLTLKVYDTVRPVIIVYLGTGKISVPNEGSDKVFKGTIYAPFASYVGMNFTGTFYGSVITKNLEVPYTEFGSGGQGTANGIWISKNYLENYEFKEDGTIDHILYEDSEIKAVSDRIKNSIENSAHNDNPAIQAEIQETLKSTYETMLKNSKLDLHNISIDDMMKGTDQSKAWYKDLSYEDKQKLYKAWRTAYDDAPDSIKNLLWTWGNGLSVTMGTGSGSDGTNDVLRIINFRTEFRASPKDPFVDLSLDMSKD</sequence>